<sequence length="218" mass="24476">MAKVILLDKQKVGRVDGLVVESASDVRDGCFYVGDEALEGHDVVAPAMSVLEGRLQKVYFDLESYLFFQQAKAVILDSSVPRGVFRFRRMTTDTTTAVIAEDLMVVSSVLGKPERVWVKRSEVNDVPRHVIVTVDFGGGTMAHLDYTFGEREFIELQWSGNKKIIEFNSDDVNPISPQQSSVLKYQPELILKNSRDVTDDLVEQLKAYHEQVFGGESK</sequence>
<proteinExistence type="predicted"/>
<dbReference type="AlphaFoldDB" id="A0A1M5E771"/>
<evidence type="ECO:0000313" key="2">
    <source>
        <dbReference type="Proteomes" id="UP000183988"/>
    </source>
</evidence>
<protein>
    <submittedName>
        <fullName evidence="1">Uncharacterized protein</fullName>
    </submittedName>
</protein>
<name>A0A1M5E771_9BACI</name>
<keyword evidence="2" id="KW-1185">Reference proteome</keyword>
<dbReference type="RefSeq" id="WP_072888206.1">
    <property type="nucleotide sequence ID" value="NZ_FQVW01000004.1"/>
</dbReference>
<dbReference type="OrthoDB" id="2716410at2"/>
<gene>
    <name evidence="1" type="ORF">SAMN05216225_10042</name>
</gene>
<organism evidence="1 2">
    <name type="scientific">Ornithinibacillus halophilus</name>
    <dbReference type="NCBI Taxonomy" id="930117"/>
    <lineage>
        <taxon>Bacteria</taxon>
        <taxon>Bacillati</taxon>
        <taxon>Bacillota</taxon>
        <taxon>Bacilli</taxon>
        <taxon>Bacillales</taxon>
        <taxon>Bacillaceae</taxon>
        <taxon>Ornithinibacillus</taxon>
    </lineage>
</organism>
<dbReference type="Proteomes" id="UP000183988">
    <property type="component" value="Unassembled WGS sequence"/>
</dbReference>
<accession>A0A1M5E771</accession>
<dbReference type="STRING" id="930117.SAMN05216225_10042"/>
<evidence type="ECO:0000313" key="1">
    <source>
        <dbReference type="EMBL" id="SHF75040.1"/>
    </source>
</evidence>
<reference evidence="1 2" key="1">
    <citation type="submission" date="2016-11" db="EMBL/GenBank/DDBJ databases">
        <authorList>
            <person name="Jaros S."/>
            <person name="Januszkiewicz K."/>
            <person name="Wedrychowicz H."/>
        </authorList>
    </citation>
    <scope>NUCLEOTIDE SEQUENCE [LARGE SCALE GENOMIC DNA]</scope>
    <source>
        <strain evidence="1 2">IBRC-M 10683</strain>
    </source>
</reference>
<dbReference type="EMBL" id="FQVW01000004">
    <property type="protein sequence ID" value="SHF75040.1"/>
    <property type="molecule type" value="Genomic_DNA"/>
</dbReference>